<organism evidence="2 3">
    <name type="scientific">Thermoflexus hugenholtzii JAD2</name>
    <dbReference type="NCBI Taxonomy" id="877466"/>
    <lineage>
        <taxon>Bacteria</taxon>
        <taxon>Bacillati</taxon>
        <taxon>Chloroflexota</taxon>
        <taxon>Thermoflexia</taxon>
        <taxon>Thermoflexales</taxon>
        <taxon>Thermoflexaceae</taxon>
        <taxon>Thermoflexus</taxon>
    </lineage>
</organism>
<keyword evidence="2" id="KW-0031">Aminopeptidase</keyword>
<dbReference type="InterPro" id="IPR036005">
    <property type="entry name" value="Creatinase/aminopeptidase-like"/>
</dbReference>
<name>A0A212RJ80_9CHLR</name>
<sequence>MPNPALIREKVRQAIALLNEKGIDAWLTFVRETEQTRDPVLDLILDLNVTWISAFILTAQGDRVAIVGRFDRENVAALEVWDPVIGYDESIRGPLVETLQRLNPREIAINYSENDPAADGLTHGMWCMLHRLLSGTPFVGRLISAEDLIGALRGRKTPLELEAIRRAVETTERLFAEIGAFLRPGRTEREIQAFVHERMRAYGVEPAWDPDYCPIVAVGPEAPAGHAMPGDRRVAPGTLVHVDLGIRQEGFCSDLQRVWYVLGEGETEPPPEVQRAFRAVREAIQAGFQALRPGVQGWEVDAAARRALTGQGYPEYLHALGHHIGRTVHDGSTILGPRWERYGQTPYGVVEAGNVFTLELGVRVPGYGYVGLEEDVRVTPHGAEWISHPQAELWVIRP</sequence>
<evidence type="ECO:0000259" key="1">
    <source>
        <dbReference type="Pfam" id="PF00557"/>
    </source>
</evidence>
<evidence type="ECO:0000313" key="3">
    <source>
        <dbReference type="Proteomes" id="UP000197025"/>
    </source>
</evidence>
<dbReference type="InterPro" id="IPR000994">
    <property type="entry name" value="Pept_M24"/>
</dbReference>
<keyword evidence="3" id="KW-1185">Reference proteome</keyword>
<keyword evidence="2" id="KW-0378">Hydrolase</keyword>
<dbReference type="PANTHER" id="PTHR46112">
    <property type="entry name" value="AMINOPEPTIDASE"/>
    <property type="match status" value="1"/>
</dbReference>
<gene>
    <name evidence="2" type="ORF">SAMN02746019_00016020</name>
</gene>
<feature type="domain" description="Peptidase M24" evidence="1">
    <location>
        <begin position="162"/>
        <end position="379"/>
    </location>
</feature>
<dbReference type="Proteomes" id="UP000197025">
    <property type="component" value="Unassembled WGS sequence"/>
</dbReference>
<dbReference type="OrthoDB" id="9765815at2"/>
<accession>A0A212RJ80</accession>
<dbReference type="Pfam" id="PF00557">
    <property type="entry name" value="Peptidase_M24"/>
    <property type="match status" value="1"/>
</dbReference>
<proteinExistence type="predicted"/>
<dbReference type="GO" id="GO:0004177">
    <property type="term" value="F:aminopeptidase activity"/>
    <property type="evidence" value="ECO:0007669"/>
    <property type="project" value="UniProtKB-KW"/>
</dbReference>
<dbReference type="InterPro" id="IPR050659">
    <property type="entry name" value="Peptidase_M24B"/>
</dbReference>
<protein>
    <submittedName>
        <fullName evidence="2">Xaa-Pro aminopeptidase</fullName>
    </submittedName>
</protein>
<dbReference type="EMBL" id="FYEK01000061">
    <property type="protein sequence ID" value="SNB72454.1"/>
    <property type="molecule type" value="Genomic_DNA"/>
</dbReference>
<keyword evidence="2" id="KW-0645">Protease</keyword>
<dbReference type="InParanoid" id="A0A212RJ80"/>
<dbReference type="InterPro" id="IPR029149">
    <property type="entry name" value="Creatin/AminoP/Spt16_N"/>
</dbReference>
<dbReference type="PANTHER" id="PTHR46112:SF8">
    <property type="entry name" value="CYTOPLASMIC PEPTIDASE PEPQ-RELATED"/>
    <property type="match status" value="1"/>
</dbReference>
<reference evidence="3" key="1">
    <citation type="submission" date="2017-06" db="EMBL/GenBank/DDBJ databases">
        <authorList>
            <person name="Varghese N."/>
            <person name="Submissions S."/>
        </authorList>
    </citation>
    <scope>NUCLEOTIDE SEQUENCE [LARGE SCALE GENOMIC DNA]</scope>
    <source>
        <strain evidence="3">JAD2</strain>
    </source>
</reference>
<dbReference type="SUPFAM" id="SSF53092">
    <property type="entry name" value="Creatinase/prolidase N-terminal domain"/>
    <property type="match status" value="1"/>
</dbReference>
<dbReference type="SUPFAM" id="SSF55920">
    <property type="entry name" value="Creatinase/aminopeptidase"/>
    <property type="match status" value="1"/>
</dbReference>
<dbReference type="AlphaFoldDB" id="A0A212RJ80"/>
<dbReference type="RefSeq" id="WP_088572060.1">
    <property type="nucleotide sequence ID" value="NZ_FYEK01000061.1"/>
</dbReference>
<evidence type="ECO:0000313" key="2">
    <source>
        <dbReference type="EMBL" id="SNB72454.1"/>
    </source>
</evidence>
<dbReference type="Gene3D" id="3.90.230.10">
    <property type="entry name" value="Creatinase/methionine aminopeptidase superfamily"/>
    <property type="match status" value="1"/>
</dbReference>